<keyword evidence="4 5" id="KW-0378">Hydrolase</keyword>
<dbReference type="InterPro" id="IPR000073">
    <property type="entry name" value="AB_hydrolase_1"/>
</dbReference>
<comment type="similarity">
    <text evidence="5">Belongs to the AB hydrolase superfamily. Carboxylesterase BioH family.</text>
</comment>
<dbReference type="OrthoDB" id="9780744at2"/>
<keyword evidence="3 5" id="KW-0093">Biotin biosynthesis</keyword>
<evidence type="ECO:0000256" key="3">
    <source>
        <dbReference type="ARBA" id="ARBA00022756"/>
    </source>
</evidence>
<dbReference type="GO" id="GO:0009102">
    <property type="term" value="P:biotin biosynthetic process"/>
    <property type="evidence" value="ECO:0007669"/>
    <property type="project" value="UniProtKB-UniRule"/>
</dbReference>
<dbReference type="PRINTS" id="PR00111">
    <property type="entry name" value="ABHYDROLASE"/>
</dbReference>
<comment type="catalytic activity">
    <reaction evidence="5">
        <text>6-carboxyhexanoyl-[ACP] methyl ester + H2O = 6-carboxyhexanoyl-[ACP] + methanol + H(+)</text>
        <dbReference type="Rhea" id="RHEA:42700"/>
        <dbReference type="Rhea" id="RHEA-COMP:9955"/>
        <dbReference type="Rhea" id="RHEA-COMP:10186"/>
        <dbReference type="ChEBI" id="CHEBI:15377"/>
        <dbReference type="ChEBI" id="CHEBI:15378"/>
        <dbReference type="ChEBI" id="CHEBI:17790"/>
        <dbReference type="ChEBI" id="CHEBI:78846"/>
        <dbReference type="ChEBI" id="CHEBI:82735"/>
        <dbReference type="EC" id="3.1.1.85"/>
    </reaction>
</comment>
<feature type="active site" evidence="5">
    <location>
        <position position="236"/>
    </location>
</feature>
<feature type="domain" description="AB hydrolase-1" evidence="6">
    <location>
        <begin position="15"/>
        <end position="243"/>
    </location>
</feature>
<feature type="active site" evidence="5">
    <location>
        <position position="210"/>
    </location>
</feature>
<dbReference type="Gene3D" id="3.40.50.1820">
    <property type="entry name" value="alpha/beta hydrolase"/>
    <property type="match status" value="1"/>
</dbReference>
<keyword evidence="2 5" id="KW-0963">Cytoplasm</keyword>
<gene>
    <name evidence="5 7" type="primary">bioH</name>
    <name evidence="7" type="ORF">CWE15_04660</name>
</gene>
<organism evidence="7 8">
    <name type="scientific">Aliidiomarina taiwanensis</name>
    <dbReference type="NCBI Taxonomy" id="946228"/>
    <lineage>
        <taxon>Bacteria</taxon>
        <taxon>Pseudomonadati</taxon>
        <taxon>Pseudomonadota</taxon>
        <taxon>Gammaproteobacteria</taxon>
        <taxon>Alteromonadales</taxon>
        <taxon>Idiomarinaceae</taxon>
        <taxon>Aliidiomarina</taxon>
    </lineage>
</organism>
<comment type="function">
    <text evidence="5">The physiological role of BioH is to remove the methyl group introduced by BioC when the pimeloyl moiety is complete. It allows to synthesize pimeloyl-ACP via the fatty acid synthetic pathway through the hydrolysis of the ester bonds of pimeloyl-ACP esters.</text>
</comment>
<dbReference type="PANTHER" id="PTHR43798">
    <property type="entry name" value="MONOACYLGLYCEROL LIPASE"/>
    <property type="match status" value="1"/>
</dbReference>
<accession>A0A432X767</accession>
<evidence type="ECO:0000259" key="6">
    <source>
        <dbReference type="Pfam" id="PF00561"/>
    </source>
</evidence>
<dbReference type="PANTHER" id="PTHR43798:SF31">
    <property type="entry name" value="AB HYDROLASE SUPERFAMILY PROTEIN YCLE"/>
    <property type="match status" value="1"/>
</dbReference>
<name>A0A432X767_9GAMM</name>
<dbReference type="RefSeq" id="WP_126756919.1">
    <property type="nucleotide sequence ID" value="NZ_PIPQ01000002.1"/>
</dbReference>
<dbReference type="AlphaFoldDB" id="A0A432X767"/>
<evidence type="ECO:0000256" key="1">
    <source>
        <dbReference type="ARBA" id="ARBA00022487"/>
    </source>
</evidence>
<comment type="caution">
    <text evidence="7">The sequence shown here is derived from an EMBL/GenBank/DDBJ whole genome shotgun (WGS) entry which is preliminary data.</text>
</comment>
<dbReference type="GO" id="GO:0016020">
    <property type="term" value="C:membrane"/>
    <property type="evidence" value="ECO:0007669"/>
    <property type="project" value="TreeGrafter"/>
</dbReference>
<dbReference type="HAMAP" id="MF_01260">
    <property type="entry name" value="Carboxylester"/>
    <property type="match status" value="1"/>
</dbReference>
<evidence type="ECO:0000313" key="7">
    <source>
        <dbReference type="EMBL" id="RUO42709.1"/>
    </source>
</evidence>
<feature type="binding site" evidence="5">
    <location>
        <position position="20"/>
    </location>
    <ligand>
        <name>substrate</name>
    </ligand>
</feature>
<dbReference type="NCBIfam" id="TIGR01738">
    <property type="entry name" value="bioH"/>
    <property type="match status" value="1"/>
</dbReference>
<protein>
    <recommendedName>
        <fullName evidence="5">Pimeloyl-[acyl-carrier protein] methyl ester esterase</fullName>
        <ecNumber evidence="5">3.1.1.85</ecNumber>
    </recommendedName>
    <alternativeName>
        <fullName evidence="5">Biotin synthesis protein BioH</fullName>
    </alternativeName>
    <alternativeName>
        <fullName evidence="5">Carboxylesterase BioH</fullName>
    </alternativeName>
</protein>
<proteinExistence type="inferred from homology"/>
<dbReference type="InterPro" id="IPR010076">
    <property type="entry name" value="BioH"/>
</dbReference>
<dbReference type="GO" id="GO:0090499">
    <property type="term" value="F:pimelyl-[acyl-carrier protein] methyl ester esterase activity"/>
    <property type="evidence" value="ECO:0007669"/>
    <property type="project" value="UniProtKB-EC"/>
</dbReference>
<dbReference type="EC" id="3.1.1.85" evidence="5"/>
<feature type="active site" description="Nucleophile" evidence="5">
    <location>
        <position position="85"/>
    </location>
</feature>
<dbReference type="EMBL" id="PIPQ01000002">
    <property type="protein sequence ID" value="RUO42709.1"/>
    <property type="molecule type" value="Genomic_DNA"/>
</dbReference>
<evidence type="ECO:0000256" key="4">
    <source>
        <dbReference type="ARBA" id="ARBA00022801"/>
    </source>
</evidence>
<comment type="subcellular location">
    <subcellularLocation>
        <location evidence="5">Cytoplasm</location>
    </subcellularLocation>
</comment>
<dbReference type="Proteomes" id="UP000286976">
    <property type="component" value="Unassembled WGS sequence"/>
</dbReference>
<keyword evidence="1 5" id="KW-0719">Serine esterase</keyword>
<comment type="pathway">
    <text evidence="5">Cofactor biosynthesis; biotin biosynthesis.</text>
</comment>
<feature type="binding site" evidence="5">
    <location>
        <begin position="85"/>
        <end position="86"/>
    </location>
    <ligand>
        <name>substrate</name>
    </ligand>
</feature>
<dbReference type="UniPathway" id="UPA00078"/>
<dbReference type="InterPro" id="IPR029058">
    <property type="entry name" value="AB_hydrolase_fold"/>
</dbReference>
<evidence type="ECO:0000256" key="5">
    <source>
        <dbReference type="HAMAP-Rule" id="MF_01260"/>
    </source>
</evidence>
<evidence type="ECO:0000256" key="2">
    <source>
        <dbReference type="ARBA" id="ARBA00022490"/>
    </source>
</evidence>
<sequence>MTISDSVHGTGASWVFLHGWGMHQGVWQPILNELTDSLRMRTVDLPGYGQSPWHASYEDFEQAVTALEQHLLQHETGPVNLLGWSMGGLFATALAARGNLNVQRLALVASTPKFAQADHWPGIQPTVLAAFEKQLKRDYKATIERFIAVQAMGSPHMKDDIRALSQLLTHAPSPAPEALLAGLNWLQHIDLREAFTQLSCPSLRIYGRRDSLVPVAQAEQIHKPIDHMEVFNDSAHTPFLNEPAHFCQTLLAFVRSNI</sequence>
<dbReference type="InterPro" id="IPR050266">
    <property type="entry name" value="AB_hydrolase_sf"/>
</dbReference>
<keyword evidence="8" id="KW-1185">Reference proteome</keyword>
<evidence type="ECO:0000313" key="8">
    <source>
        <dbReference type="Proteomes" id="UP000286976"/>
    </source>
</evidence>
<feature type="binding site" evidence="5">
    <location>
        <begin position="146"/>
        <end position="150"/>
    </location>
    <ligand>
        <name>substrate</name>
    </ligand>
</feature>
<feature type="binding site" evidence="5">
    <location>
        <position position="236"/>
    </location>
    <ligand>
        <name>substrate</name>
    </ligand>
</feature>
<dbReference type="SUPFAM" id="SSF53474">
    <property type="entry name" value="alpha/beta-Hydrolases"/>
    <property type="match status" value="1"/>
</dbReference>
<dbReference type="GO" id="GO:0005737">
    <property type="term" value="C:cytoplasm"/>
    <property type="evidence" value="ECO:0007669"/>
    <property type="project" value="UniProtKB-SubCell"/>
</dbReference>
<dbReference type="Pfam" id="PF00561">
    <property type="entry name" value="Abhydrolase_1"/>
    <property type="match status" value="1"/>
</dbReference>
<reference evidence="7 8" key="1">
    <citation type="journal article" date="2011" name="Front. Microbiol.">
        <title>Genomic signatures of strain selection and enhancement in Bacillus atrophaeus var. globigii, a historical biowarfare simulant.</title>
        <authorList>
            <person name="Gibbons H.S."/>
            <person name="Broomall S.M."/>
            <person name="McNew L.A."/>
            <person name="Daligault H."/>
            <person name="Chapman C."/>
            <person name="Bruce D."/>
            <person name="Karavis M."/>
            <person name="Krepps M."/>
            <person name="McGregor P.A."/>
            <person name="Hong C."/>
            <person name="Park K.H."/>
            <person name="Akmal A."/>
            <person name="Feldman A."/>
            <person name="Lin J.S."/>
            <person name="Chang W.E."/>
            <person name="Higgs B.W."/>
            <person name="Demirev P."/>
            <person name="Lindquist J."/>
            <person name="Liem A."/>
            <person name="Fochler E."/>
            <person name="Read T.D."/>
            <person name="Tapia R."/>
            <person name="Johnson S."/>
            <person name="Bishop-Lilly K.A."/>
            <person name="Detter C."/>
            <person name="Han C."/>
            <person name="Sozhamannan S."/>
            <person name="Rosenzweig C.N."/>
            <person name="Skowronski E.W."/>
        </authorList>
    </citation>
    <scope>NUCLEOTIDE SEQUENCE [LARGE SCALE GENOMIC DNA]</scope>
    <source>
        <strain evidence="7 8">AIT1</strain>
    </source>
</reference>
<comment type="subunit">
    <text evidence="5">Monomer.</text>
</comment>